<reference evidence="1" key="5">
    <citation type="journal article" date="2021" name="G3 (Bethesda)">
        <title>Aegilops tauschii genome assembly Aet v5.0 features greater sequence contiguity and improved annotation.</title>
        <authorList>
            <person name="Wang L."/>
            <person name="Zhu T."/>
            <person name="Rodriguez J.C."/>
            <person name="Deal K.R."/>
            <person name="Dubcovsky J."/>
            <person name="McGuire P.E."/>
            <person name="Lux T."/>
            <person name="Spannagl M."/>
            <person name="Mayer K.F.X."/>
            <person name="Baldrich P."/>
            <person name="Meyers B.C."/>
            <person name="Huo N."/>
            <person name="Gu Y.Q."/>
            <person name="Zhou H."/>
            <person name="Devos K.M."/>
            <person name="Bennetzen J.L."/>
            <person name="Unver T."/>
            <person name="Budak H."/>
            <person name="Gulick P.J."/>
            <person name="Galiba G."/>
            <person name="Kalapos B."/>
            <person name="Nelson D.R."/>
            <person name="Li P."/>
            <person name="You F.M."/>
            <person name="Luo M.C."/>
            <person name="Dvorak J."/>
        </authorList>
    </citation>
    <scope>NUCLEOTIDE SEQUENCE [LARGE SCALE GENOMIC DNA]</scope>
    <source>
        <strain evidence="1">cv. AL8/78</strain>
    </source>
</reference>
<keyword evidence="2" id="KW-1185">Reference proteome</keyword>
<organism evidence="1 2">
    <name type="scientific">Aegilops tauschii subsp. strangulata</name>
    <name type="common">Goatgrass</name>
    <dbReference type="NCBI Taxonomy" id="200361"/>
    <lineage>
        <taxon>Eukaryota</taxon>
        <taxon>Viridiplantae</taxon>
        <taxon>Streptophyta</taxon>
        <taxon>Embryophyta</taxon>
        <taxon>Tracheophyta</taxon>
        <taxon>Spermatophyta</taxon>
        <taxon>Magnoliopsida</taxon>
        <taxon>Liliopsida</taxon>
        <taxon>Poales</taxon>
        <taxon>Poaceae</taxon>
        <taxon>BOP clade</taxon>
        <taxon>Pooideae</taxon>
        <taxon>Triticodae</taxon>
        <taxon>Triticeae</taxon>
        <taxon>Triticinae</taxon>
        <taxon>Aegilops</taxon>
    </lineage>
</organism>
<reference evidence="1" key="4">
    <citation type="submission" date="2019-03" db="UniProtKB">
        <authorList>
            <consortium name="EnsemblPlants"/>
        </authorList>
    </citation>
    <scope>IDENTIFICATION</scope>
</reference>
<accession>A0A453NFC6</accession>
<protein>
    <submittedName>
        <fullName evidence="1">Uncharacterized protein</fullName>
    </submittedName>
</protein>
<reference evidence="2" key="2">
    <citation type="journal article" date="2017" name="Nat. Plants">
        <title>The Aegilops tauschii genome reveals multiple impacts of transposons.</title>
        <authorList>
            <person name="Zhao G."/>
            <person name="Zou C."/>
            <person name="Li K."/>
            <person name="Wang K."/>
            <person name="Li T."/>
            <person name="Gao L."/>
            <person name="Zhang X."/>
            <person name="Wang H."/>
            <person name="Yang Z."/>
            <person name="Liu X."/>
            <person name="Jiang W."/>
            <person name="Mao L."/>
            <person name="Kong X."/>
            <person name="Jiao Y."/>
            <person name="Jia J."/>
        </authorList>
    </citation>
    <scope>NUCLEOTIDE SEQUENCE [LARGE SCALE GENOMIC DNA]</scope>
    <source>
        <strain evidence="2">cv. AL8/78</strain>
    </source>
</reference>
<dbReference type="AlphaFoldDB" id="A0A453NFC6"/>
<dbReference type="EnsemblPlants" id="AET6Gv20351300.21">
    <property type="protein sequence ID" value="AET6Gv20351300.21"/>
    <property type="gene ID" value="AET6Gv20351300"/>
</dbReference>
<evidence type="ECO:0000313" key="2">
    <source>
        <dbReference type="Proteomes" id="UP000015105"/>
    </source>
</evidence>
<evidence type="ECO:0000313" key="1">
    <source>
        <dbReference type="EnsemblPlants" id="AET6Gv20351300.21"/>
    </source>
</evidence>
<dbReference type="Gramene" id="AET6Gv20351300.21">
    <property type="protein sequence ID" value="AET6Gv20351300.21"/>
    <property type="gene ID" value="AET6Gv20351300"/>
</dbReference>
<sequence>MFISEFDEENRTKNKDMWFMFTEDEHKVVEDHVTTRSRRLRRNHNWV</sequence>
<proteinExistence type="predicted"/>
<dbReference type="Proteomes" id="UP000015105">
    <property type="component" value="Chromosome 6D"/>
</dbReference>
<reference evidence="1" key="3">
    <citation type="journal article" date="2017" name="Nature">
        <title>Genome sequence of the progenitor of the wheat D genome Aegilops tauschii.</title>
        <authorList>
            <person name="Luo M.C."/>
            <person name="Gu Y.Q."/>
            <person name="Puiu D."/>
            <person name="Wang H."/>
            <person name="Twardziok S.O."/>
            <person name="Deal K.R."/>
            <person name="Huo N."/>
            <person name="Zhu T."/>
            <person name="Wang L."/>
            <person name="Wang Y."/>
            <person name="McGuire P.E."/>
            <person name="Liu S."/>
            <person name="Long H."/>
            <person name="Ramasamy R.K."/>
            <person name="Rodriguez J.C."/>
            <person name="Van S.L."/>
            <person name="Yuan L."/>
            <person name="Wang Z."/>
            <person name="Xia Z."/>
            <person name="Xiao L."/>
            <person name="Anderson O.D."/>
            <person name="Ouyang S."/>
            <person name="Liang Y."/>
            <person name="Zimin A.V."/>
            <person name="Pertea G."/>
            <person name="Qi P."/>
            <person name="Bennetzen J.L."/>
            <person name="Dai X."/>
            <person name="Dawson M.W."/>
            <person name="Muller H.G."/>
            <person name="Kugler K."/>
            <person name="Rivarola-Duarte L."/>
            <person name="Spannagl M."/>
            <person name="Mayer K.F.X."/>
            <person name="Lu F.H."/>
            <person name="Bevan M.W."/>
            <person name="Leroy P."/>
            <person name="Li P."/>
            <person name="You F.M."/>
            <person name="Sun Q."/>
            <person name="Liu Z."/>
            <person name="Lyons E."/>
            <person name="Wicker T."/>
            <person name="Salzberg S.L."/>
            <person name="Devos K.M."/>
            <person name="Dvorak J."/>
        </authorList>
    </citation>
    <scope>NUCLEOTIDE SEQUENCE [LARGE SCALE GENOMIC DNA]</scope>
    <source>
        <strain evidence="1">cv. AL8/78</strain>
    </source>
</reference>
<reference evidence="2" key="1">
    <citation type="journal article" date="2014" name="Science">
        <title>Ancient hybridizations among the ancestral genomes of bread wheat.</title>
        <authorList>
            <consortium name="International Wheat Genome Sequencing Consortium,"/>
            <person name="Marcussen T."/>
            <person name="Sandve S.R."/>
            <person name="Heier L."/>
            <person name="Spannagl M."/>
            <person name="Pfeifer M."/>
            <person name="Jakobsen K.S."/>
            <person name="Wulff B.B."/>
            <person name="Steuernagel B."/>
            <person name="Mayer K.F."/>
            <person name="Olsen O.A."/>
        </authorList>
    </citation>
    <scope>NUCLEOTIDE SEQUENCE [LARGE SCALE GENOMIC DNA]</scope>
    <source>
        <strain evidence="2">cv. AL8/78</strain>
    </source>
</reference>
<name>A0A453NFC6_AEGTS</name>